<dbReference type="Pfam" id="PF12697">
    <property type="entry name" value="Abhydrolase_6"/>
    <property type="match status" value="1"/>
</dbReference>
<evidence type="ECO:0000313" key="6">
    <source>
        <dbReference type="Proteomes" id="UP000183760"/>
    </source>
</evidence>
<dbReference type="InterPro" id="IPR029058">
    <property type="entry name" value="AB_hydrolase_fold"/>
</dbReference>
<dbReference type="Gene3D" id="3.40.50.1820">
    <property type="entry name" value="alpha/beta hydrolase"/>
    <property type="match status" value="1"/>
</dbReference>
<dbReference type="Proteomes" id="UP000321514">
    <property type="component" value="Unassembled WGS sequence"/>
</dbReference>
<dbReference type="FunFam" id="3.40.50.1820:FF:000042">
    <property type="entry name" value="probable strigolactone esterase DAD2"/>
    <property type="match status" value="1"/>
</dbReference>
<gene>
    <name evidence="4" type="ORF">MFU01_09740</name>
    <name evidence="5" type="ORF">SAMN05443572_102945</name>
</gene>
<dbReference type="GO" id="GO:0016787">
    <property type="term" value="F:hydrolase activity"/>
    <property type="evidence" value="ECO:0007669"/>
    <property type="project" value="UniProtKB-KW"/>
</dbReference>
<evidence type="ECO:0000313" key="7">
    <source>
        <dbReference type="Proteomes" id="UP000321514"/>
    </source>
</evidence>
<dbReference type="PANTHER" id="PTHR43039">
    <property type="entry name" value="ESTERASE-RELATED"/>
    <property type="match status" value="1"/>
</dbReference>
<evidence type="ECO:0000313" key="5">
    <source>
        <dbReference type="EMBL" id="SET63040.1"/>
    </source>
</evidence>
<dbReference type="RefSeq" id="WP_046716050.1">
    <property type="nucleotide sequence ID" value="NZ_BJXR01000013.1"/>
</dbReference>
<accession>A0A511SWL1</accession>
<comment type="similarity">
    <text evidence="1">Belongs to the AB hydrolase superfamily.</text>
</comment>
<dbReference type="EMBL" id="FOIB01000002">
    <property type="protein sequence ID" value="SET63040.1"/>
    <property type="molecule type" value="Genomic_DNA"/>
</dbReference>
<evidence type="ECO:0000256" key="2">
    <source>
        <dbReference type="ARBA" id="ARBA00022801"/>
    </source>
</evidence>
<protein>
    <submittedName>
        <fullName evidence="4">Hydrolase</fullName>
    </submittedName>
    <submittedName>
        <fullName evidence="5">Sigma-B regulation protein RsbQ</fullName>
    </submittedName>
</protein>
<comment type="caution">
    <text evidence="4">The sequence shown here is derived from an EMBL/GenBank/DDBJ whole genome shotgun (WGS) entry which is preliminary data.</text>
</comment>
<dbReference type="STRING" id="1334629.MFUL124B02_35925"/>
<reference evidence="4 7" key="2">
    <citation type="submission" date="2019-07" db="EMBL/GenBank/DDBJ databases">
        <title>Whole genome shotgun sequence of Myxococcus fulvus NBRC 100333.</title>
        <authorList>
            <person name="Hosoyama A."/>
            <person name="Uohara A."/>
            <person name="Ohji S."/>
            <person name="Ichikawa N."/>
        </authorList>
    </citation>
    <scope>NUCLEOTIDE SEQUENCE [LARGE SCALE GENOMIC DNA]</scope>
    <source>
        <strain evidence="4 7">NBRC 100333</strain>
    </source>
</reference>
<reference evidence="5 6" key="1">
    <citation type="submission" date="2016-10" db="EMBL/GenBank/DDBJ databases">
        <authorList>
            <person name="Varghese N."/>
            <person name="Submissions S."/>
        </authorList>
    </citation>
    <scope>NUCLEOTIDE SEQUENCE [LARGE SCALE GENOMIC DNA]</scope>
    <source>
        <strain evidence="5 6">DSM 16525</strain>
    </source>
</reference>
<evidence type="ECO:0000313" key="4">
    <source>
        <dbReference type="EMBL" id="GEN05937.1"/>
    </source>
</evidence>
<dbReference type="InterPro" id="IPR000073">
    <property type="entry name" value="AB_hydrolase_1"/>
</dbReference>
<keyword evidence="2 4" id="KW-0378">Hydrolase</keyword>
<dbReference type="EMBL" id="BJXR01000013">
    <property type="protein sequence ID" value="GEN05937.1"/>
    <property type="molecule type" value="Genomic_DNA"/>
</dbReference>
<proteinExistence type="inferred from homology"/>
<sequence>MSKSVTTRNNVQVIGRGDDVIVFAHGFGTNQSAWHHQVRAFEDTHRIVLFDHVGTHGTDLEDYSPHRYAALESYSLDLLEVLESVRARNVFYVGHSMSGMIGMLAGLVRPEFFRGMLFIGASPRYLNSPDFKGGFERKDIDELYKTIEQHFEAWASGFAQAAMGPSATPEMVKDFSSSLLALRPDIAVGVIRIIFESDYREQITRLKVPTWVVQPLNDFAVPTAVGEYLARTLPSGNIRYVPNQGHLPHLSAPNEVNTLISDALAASALAAA</sequence>
<dbReference type="OrthoDB" id="8680283at2"/>
<feature type="domain" description="AB hydrolase-1" evidence="3">
    <location>
        <begin position="21"/>
        <end position="257"/>
    </location>
</feature>
<keyword evidence="6" id="KW-1185">Reference proteome</keyword>
<evidence type="ECO:0000256" key="1">
    <source>
        <dbReference type="ARBA" id="ARBA00008645"/>
    </source>
</evidence>
<dbReference type="SUPFAM" id="SSF53474">
    <property type="entry name" value="alpha/beta-Hydrolases"/>
    <property type="match status" value="1"/>
</dbReference>
<dbReference type="Proteomes" id="UP000183760">
    <property type="component" value="Unassembled WGS sequence"/>
</dbReference>
<evidence type="ECO:0000259" key="3">
    <source>
        <dbReference type="Pfam" id="PF12697"/>
    </source>
</evidence>
<dbReference type="AlphaFoldDB" id="A0A511SWL1"/>
<organism evidence="4 7">
    <name type="scientific">Myxococcus fulvus</name>
    <dbReference type="NCBI Taxonomy" id="33"/>
    <lineage>
        <taxon>Bacteria</taxon>
        <taxon>Pseudomonadati</taxon>
        <taxon>Myxococcota</taxon>
        <taxon>Myxococcia</taxon>
        <taxon>Myxococcales</taxon>
        <taxon>Cystobacterineae</taxon>
        <taxon>Myxococcaceae</taxon>
        <taxon>Myxococcus</taxon>
    </lineage>
</organism>
<name>A0A511SWL1_MYXFU</name>